<evidence type="ECO:0000313" key="2">
    <source>
        <dbReference type="Proteomes" id="UP000265618"/>
    </source>
</evidence>
<gene>
    <name evidence="1" type="ORF">KIPB_001047</name>
</gene>
<accession>A0A391NRW0</accession>
<dbReference type="Proteomes" id="UP000265618">
    <property type="component" value="Unassembled WGS sequence"/>
</dbReference>
<keyword evidence="2" id="KW-1185">Reference proteome</keyword>
<dbReference type="AlphaFoldDB" id="A0A391NRW0"/>
<evidence type="ECO:0000313" key="1">
    <source>
        <dbReference type="EMBL" id="GCA62078.1"/>
    </source>
</evidence>
<proteinExistence type="predicted"/>
<reference evidence="1 2" key="1">
    <citation type="journal article" date="2018" name="PLoS ONE">
        <title>The draft genome of Kipferlia bialata reveals reductive genome evolution in fornicate parasites.</title>
        <authorList>
            <person name="Tanifuji G."/>
            <person name="Takabayashi S."/>
            <person name="Kume K."/>
            <person name="Takagi M."/>
            <person name="Nakayama T."/>
            <person name="Kamikawa R."/>
            <person name="Inagaki Y."/>
            <person name="Hashimoto T."/>
        </authorList>
    </citation>
    <scope>NUCLEOTIDE SEQUENCE [LARGE SCALE GENOMIC DNA]</scope>
    <source>
        <strain evidence="1">NY0173</strain>
    </source>
</reference>
<name>A0A391NRW0_9EUKA</name>
<sequence>MTFDADMFGYDPLSLLEDAFYTTEAEDALRQEMLDVEADARRACALVVEASASLKTTMTELNTSFQTIHTTLKENTVILEGCVPLSEALVEACKRMGEVPLHHLCNLLMTHQSDE</sequence>
<dbReference type="EMBL" id="BDIP01000136">
    <property type="protein sequence ID" value="GCA62078.1"/>
    <property type="molecule type" value="Genomic_DNA"/>
</dbReference>
<comment type="caution">
    <text evidence="1">The sequence shown here is derived from an EMBL/GenBank/DDBJ whole genome shotgun (WGS) entry which is preliminary data.</text>
</comment>
<organism evidence="1 2">
    <name type="scientific">Kipferlia bialata</name>
    <dbReference type="NCBI Taxonomy" id="797122"/>
    <lineage>
        <taxon>Eukaryota</taxon>
        <taxon>Metamonada</taxon>
        <taxon>Carpediemonas-like organisms</taxon>
        <taxon>Kipferlia</taxon>
    </lineage>
</organism>
<protein>
    <submittedName>
        <fullName evidence="1">Uncharacterized protein</fullName>
    </submittedName>
</protein>